<proteinExistence type="predicted"/>
<keyword evidence="2" id="KW-1185">Reference proteome</keyword>
<organism evidence="1 2">
    <name type="scientific">Egretta garzetta</name>
    <name type="common">Little egret</name>
    <dbReference type="NCBI Taxonomy" id="188379"/>
    <lineage>
        <taxon>Eukaryota</taxon>
        <taxon>Metazoa</taxon>
        <taxon>Chordata</taxon>
        <taxon>Craniata</taxon>
        <taxon>Vertebrata</taxon>
        <taxon>Euteleostomi</taxon>
        <taxon>Archelosauria</taxon>
        <taxon>Archosauria</taxon>
        <taxon>Dinosauria</taxon>
        <taxon>Saurischia</taxon>
        <taxon>Theropoda</taxon>
        <taxon>Coelurosauria</taxon>
        <taxon>Aves</taxon>
        <taxon>Neognathae</taxon>
        <taxon>Neoaves</taxon>
        <taxon>Aequornithes</taxon>
        <taxon>Pelecaniformes</taxon>
        <taxon>Ardeidae</taxon>
        <taxon>Egretta</taxon>
    </lineage>
</organism>
<name>A0A091J1J5_EGRGA</name>
<evidence type="ECO:0000313" key="1">
    <source>
        <dbReference type="EMBL" id="KFP13713.1"/>
    </source>
</evidence>
<feature type="non-terminal residue" evidence="1">
    <location>
        <position position="1"/>
    </location>
</feature>
<dbReference type="EMBL" id="KK501292">
    <property type="protein sequence ID" value="KFP13713.1"/>
    <property type="molecule type" value="Genomic_DNA"/>
</dbReference>
<evidence type="ECO:0000313" key="2">
    <source>
        <dbReference type="Proteomes" id="UP000053119"/>
    </source>
</evidence>
<dbReference type="AlphaFoldDB" id="A0A091J1J5"/>
<reference evidence="1 2" key="1">
    <citation type="submission" date="2014-04" db="EMBL/GenBank/DDBJ databases">
        <title>Genome evolution of avian class.</title>
        <authorList>
            <person name="Zhang G."/>
            <person name="Li C."/>
        </authorList>
    </citation>
    <scope>NUCLEOTIDE SEQUENCE [LARGE SCALE GENOMIC DNA]</scope>
    <source>
        <strain evidence="1">BGI_Z169</strain>
    </source>
</reference>
<protein>
    <submittedName>
        <fullName evidence="1">Uncharacterized protein</fullName>
    </submittedName>
</protein>
<dbReference type="Proteomes" id="UP000053119">
    <property type="component" value="Unassembled WGS sequence"/>
</dbReference>
<gene>
    <name evidence="1" type="ORF">Z169_08581</name>
</gene>
<feature type="non-terminal residue" evidence="1">
    <location>
        <position position="56"/>
    </location>
</feature>
<sequence length="56" mass="6541">KKKISVSITHSCIGEHRCLLLICLIFRTLKWRPEQLFHSCASTCRKPVSVWVQVFL</sequence>
<accession>A0A091J1J5</accession>